<organism evidence="1">
    <name type="scientific">viral metagenome</name>
    <dbReference type="NCBI Taxonomy" id="1070528"/>
    <lineage>
        <taxon>unclassified sequences</taxon>
        <taxon>metagenomes</taxon>
        <taxon>organismal metagenomes</taxon>
    </lineage>
</organism>
<sequence length="152" mass="17135">MSKEKKKIDPVALTADFEARKKALETFGEYAEAMLKKESESVTKTFMQIAEETSKPIVTFVEELGCNISFRGLTVQDQLELDAIEEDLKRGNEMLYRMWKNGDSSVNRKTFDNMNADLKNAVLTAILRKQPFLPLKLPSELLQAGVGGEQSK</sequence>
<proteinExistence type="predicted"/>
<evidence type="ECO:0000313" key="1">
    <source>
        <dbReference type="EMBL" id="QJA55811.1"/>
    </source>
</evidence>
<dbReference type="EMBL" id="MT141183">
    <property type="protein sequence ID" value="QJA55811.1"/>
    <property type="molecule type" value="Genomic_DNA"/>
</dbReference>
<dbReference type="AlphaFoldDB" id="A0A6M3IEF4"/>
<reference evidence="1" key="1">
    <citation type="submission" date="2020-03" db="EMBL/GenBank/DDBJ databases">
        <title>The deep terrestrial virosphere.</title>
        <authorList>
            <person name="Holmfeldt K."/>
            <person name="Nilsson E."/>
            <person name="Simone D."/>
            <person name="Lopez-Fernandez M."/>
            <person name="Wu X."/>
            <person name="de Brujin I."/>
            <person name="Lundin D."/>
            <person name="Andersson A."/>
            <person name="Bertilsson S."/>
            <person name="Dopson M."/>
        </authorList>
    </citation>
    <scope>NUCLEOTIDE SEQUENCE</scope>
    <source>
        <strain evidence="1">MM415B01986</strain>
    </source>
</reference>
<protein>
    <submittedName>
        <fullName evidence="1">Uncharacterized protein</fullName>
    </submittedName>
</protein>
<name>A0A6M3IEF4_9ZZZZ</name>
<gene>
    <name evidence="1" type="ORF">MM415B01986_0005</name>
</gene>
<accession>A0A6M3IEF4</accession>